<evidence type="ECO:0000313" key="2">
    <source>
        <dbReference type="Proteomes" id="UP001199054"/>
    </source>
</evidence>
<proteinExistence type="predicted"/>
<keyword evidence="2" id="KW-1185">Reference proteome</keyword>
<protein>
    <recommendedName>
        <fullName evidence="3">Tail assembly chaperone</fullName>
    </recommendedName>
</protein>
<dbReference type="EMBL" id="JAJAUY010000023">
    <property type="protein sequence ID" value="MCB5179508.1"/>
    <property type="molecule type" value="Genomic_DNA"/>
</dbReference>
<evidence type="ECO:0008006" key="3">
    <source>
        <dbReference type="Google" id="ProtNLM"/>
    </source>
</evidence>
<dbReference type="Proteomes" id="UP001199054">
    <property type="component" value="Unassembled WGS sequence"/>
</dbReference>
<accession>A0ABS8B4L2</accession>
<gene>
    <name evidence="1" type="ORF">LG632_08925</name>
</gene>
<organism evidence="1 2">
    <name type="scientific">Streptomyces antimicrobicus</name>
    <dbReference type="NCBI Taxonomy" id="2883108"/>
    <lineage>
        <taxon>Bacteria</taxon>
        <taxon>Bacillati</taxon>
        <taxon>Actinomycetota</taxon>
        <taxon>Actinomycetes</taxon>
        <taxon>Kitasatosporales</taxon>
        <taxon>Streptomycetaceae</taxon>
        <taxon>Streptomyces</taxon>
    </lineage>
</organism>
<reference evidence="1 2" key="1">
    <citation type="submission" date="2021-10" db="EMBL/GenBank/DDBJ databases">
        <title>Streptomyces sp. strain SMC 277, a novel streptomycete isolated from soil.</title>
        <authorList>
            <person name="Chanama M."/>
        </authorList>
    </citation>
    <scope>NUCLEOTIDE SEQUENCE [LARGE SCALE GENOMIC DNA]</scope>
    <source>
        <strain evidence="1 2">SMC 277</strain>
    </source>
</reference>
<name>A0ABS8B4L2_9ACTN</name>
<dbReference type="RefSeq" id="WP_226726336.1">
    <property type="nucleotide sequence ID" value="NZ_JAJAUY010000023.1"/>
</dbReference>
<comment type="caution">
    <text evidence="1">The sequence shown here is derived from an EMBL/GenBank/DDBJ whole genome shotgun (WGS) entry which is preliminary data.</text>
</comment>
<sequence length="113" mass="12238">MTNATETVSLRVDPDVLTIGDLEDFEEVVGAPIYDVLSPRPVIGPDGKKVLDEKGRPELETKIPTKALKALIWITQRAEKPGFSLDDARNVRVSALELVASEDGPGNAEKQNA</sequence>
<evidence type="ECO:0000313" key="1">
    <source>
        <dbReference type="EMBL" id="MCB5179508.1"/>
    </source>
</evidence>